<dbReference type="AlphaFoldDB" id="A0A1P8WGE7"/>
<dbReference type="InterPro" id="IPR050463">
    <property type="entry name" value="Gfo/Idh/MocA_oxidrdct_glycsds"/>
</dbReference>
<protein>
    <submittedName>
        <fullName evidence="3">Inositol 2-dehydrogenase</fullName>
        <ecNumber evidence="3">1.1.1.18</ecNumber>
    </submittedName>
</protein>
<dbReference type="RefSeq" id="WP_077024662.1">
    <property type="nucleotide sequence ID" value="NZ_CP017641.1"/>
</dbReference>
<dbReference type="SUPFAM" id="SSF55347">
    <property type="entry name" value="Glyceraldehyde-3-phosphate dehydrogenase-like, C-terminal domain"/>
    <property type="match status" value="1"/>
</dbReference>
<dbReference type="Gene3D" id="3.30.360.10">
    <property type="entry name" value="Dihydrodipicolinate Reductase, domain 2"/>
    <property type="match status" value="1"/>
</dbReference>
<reference evidence="3 4" key="1">
    <citation type="journal article" date="2016" name="Front. Microbiol.">
        <title>Fuerstia marisgermanicae gen. nov., sp. nov., an Unusual Member of the Phylum Planctomycetes from the German Wadden Sea.</title>
        <authorList>
            <person name="Kohn T."/>
            <person name="Heuer A."/>
            <person name="Jogler M."/>
            <person name="Vollmers J."/>
            <person name="Boedeker C."/>
            <person name="Bunk B."/>
            <person name="Rast P."/>
            <person name="Borchert D."/>
            <person name="Glockner I."/>
            <person name="Freese H.M."/>
            <person name="Klenk H.P."/>
            <person name="Overmann J."/>
            <person name="Kaster A.K."/>
            <person name="Rohde M."/>
            <person name="Wiegand S."/>
            <person name="Jogler C."/>
        </authorList>
    </citation>
    <scope>NUCLEOTIDE SEQUENCE [LARGE SCALE GENOMIC DNA]</scope>
    <source>
        <strain evidence="3 4">NH11</strain>
    </source>
</reference>
<gene>
    <name evidence="3" type="primary">iolG_10</name>
    <name evidence="3" type="ORF">Fuma_02765</name>
</gene>
<dbReference type="InterPro" id="IPR006311">
    <property type="entry name" value="TAT_signal"/>
</dbReference>
<dbReference type="PANTHER" id="PTHR43818">
    <property type="entry name" value="BCDNA.GH03377"/>
    <property type="match status" value="1"/>
</dbReference>
<dbReference type="STRING" id="1891926.Fuma_02765"/>
<sequence>MSENQNDQPSSVSRRSFVAASGAALTAIGAAAPSRAAGPRSAQDKVVVGVMGLSRGMSLATTFAETPNVEVKYLCETDTNRLAAAAKRMDKLVDYDFATTGNFKDILDDPDVDALVCAAPNHWHAPAAIMACNAGKHCYVEKPCSHNPWEGEMAIKAARKNKKCVQMGSQRRSGKEIQEAIKLLHDGGIGRVYYSRSWYANLRGPIGHGTPAEVPPNMDYELWQGPAPRQPYTSNKLPYNWHWFWHYGNGELGNNGVHSLDLARWGLQADYPTRVVSSGGRYRFDDDQETADTHVVSFQFEGEKQCIWEALSCNRHGMDGSSFGCTFHGEEGSLEITDWGYKVYDQRAKEIKNVPGTRSDSFHIQNFVDAIRADDPTMLNAEIEEGHKSTLLCHLGNIAHRTGDSLDCDPANGHILNNDEAMKLWKREYEPGWEPTV</sequence>
<evidence type="ECO:0000259" key="1">
    <source>
        <dbReference type="Pfam" id="PF01408"/>
    </source>
</evidence>
<dbReference type="EC" id="1.1.1.18" evidence="3"/>
<dbReference type="Pfam" id="PF01408">
    <property type="entry name" value="GFO_IDH_MocA"/>
    <property type="match status" value="1"/>
</dbReference>
<dbReference type="PROSITE" id="PS51318">
    <property type="entry name" value="TAT"/>
    <property type="match status" value="1"/>
</dbReference>
<dbReference type="GO" id="GO:0000166">
    <property type="term" value="F:nucleotide binding"/>
    <property type="evidence" value="ECO:0007669"/>
    <property type="project" value="InterPro"/>
</dbReference>
<accession>A0A1P8WGE7</accession>
<dbReference type="InterPro" id="IPR000683">
    <property type="entry name" value="Gfo/Idh/MocA-like_OxRdtase_N"/>
</dbReference>
<keyword evidence="4" id="KW-1185">Reference proteome</keyword>
<dbReference type="GO" id="GO:0050112">
    <property type="term" value="F:inositol 2-dehydrogenase (NAD+) activity"/>
    <property type="evidence" value="ECO:0007669"/>
    <property type="project" value="UniProtKB-EC"/>
</dbReference>
<dbReference type="Gene3D" id="3.40.50.720">
    <property type="entry name" value="NAD(P)-binding Rossmann-like Domain"/>
    <property type="match status" value="1"/>
</dbReference>
<name>A0A1P8WGE7_9PLAN</name>
<evidence type="ECO:0000259" key="2">
    <source>
        <dbReference type="Pfam" id="PF19051"/>
    </source>
</evidence>
<dbReference type="InterPro" id="IPR036291">
    <property type="entry name" value="NAD(P)-bd_dom_sf"/>
</dbReference>
<proteinExistence type="predicted"/>
<organism evidence="3 4">
    <name type="scientific">Fuerstiella marisgermanici</name>
    <dbReference type="NCBI Taxonomy" id="1891926"/>
    <lineage>
        <taxon>Bacteria</taxon>
        <taxon>Pseudomonadati</taxon>
        <taxon>Planctomycetota</taxon>
        <taxon>Planctomycetia</taxon>
        <taxon>Planctomycetales</taxon>
        <taxon>Planctomycetaceae</taxon>
        <taxon>Fuerstiella</taxon>
    </lineage>
</organism>
<dbReference type="Pfam" id="PF19051">
    <property type="entry name" value="GFO_IDH_MocA_C2"/>
    <property type="match status" value="1"/>
</dbReference>
<dbReference type="EMBL" id="CP017641">
    <property type="protein sequence ID" value="APZ93149.1"/>
    <property type="molecule type" value="Genomic_DNA"/>
</dbReference>
<keyword evidence="3" id="KW-0560">Oxidoreductase</keyword>
<dbReference type="PANTHER" id="PTHR43818:SF5">
    <property type="entry name" value="OXIDOREDUCTASE FAMILY PROTEIN"/>
    <property type="match status" value="1"/>
</dbReference>
<feature type="domain" description="Gfo/Idh/MocA-like oxidoreductase bacterial type C-terminal" evidence="2">
    <location>
        <begin position="210"/>
        <end position="431"/>
    </location>
</feature>
<dbReference type="KEGG" id="fmr:Fuma_02765"/>
<dbReference type="OrthoDB" id="9788246at2"/>
<evidence type="ECO:0000313" key="4">
    <source>
        <dbReference type="Proteomes" id="UP000187735"/>
    </source>
</evidence>
<dbReference type="Proteomes" id="UP000187735">
    <property type="component" value="Chromosome"/>
</dbReference>
<feature type="domain" description="Gfo/Idh/MocA-like oxidoreductase N-terminal" evidence="1">
    <location>
        <begin position="46"/>
        <end position="168"/>
    </location>
</feature>
<dbReference type="InterPro" id="IPR043906">
    <property type="entry name" value="Gfo/Idh/MocA_OxRdtase_bact_C"/>
</dbReference>
<evidence type="ECO:0000313" key="3">
    <source>
        <dbReference type="EMBL" id="APZ93149.1"/>
    </source>
</evidence>
<dbReference type="SUPFAM" id="SSF51735">
    <property type="entry name" value="NAD(P)-binding Rossmann-fold domains"/>
    <property type="match status" value="1"/>
</dbReference>